<keyword evidence="1" id="KW-0732">Signal</keyword>
<dbReference type="STRING" id="1794912.AXX12_02545"/>
<reference evidence="3 4" key="1">
    <citation type="submission" date="2016-02" db="EMBL/GenBank/DDBJ databases">
        <title>Anaerosporomusa subterraneum gen. nov., sp. nov., a spore-forming obligate anaerobe isolated from saprolite.</title>
        <authorList>
            <person name="Choi J.K."/>
            <person name="Shah M."/>
            <person name="Yee N."/>
        </authorList>
    </citation>
    <scope>NUCLEOTIDE SEQUENCE [LARGE SCALE GENOMIC DNA]</scope>
    <source>
        <strain evidence="3 4">RU4</strain>
    </source>
</reference>
<dbReference type="OrthoDB" id="1664915at2"/>
<dbReference type="Proteomes" id="UP000076268">
    <property type="component" value="Unassembled WGS sequence"/>
</dbReference>
<comment type="caution">
    <text evidence="3">The sequence shown here is derived from an EMBL/GenBank/DDBJ whole genome shotgun (WGS) entry which is preliminary data.</text>
</comment>
<evidence type="ECO:0000313" key="4">
    <source>
        <dbReference type="Proteomes" id="UP000076268"/>
    </source>
</evidence>
<dbReference type="Gene3D" id="2.60.450.10">
    <property type="entry name" value="Lipopolysaccharide (LPS) transport protein A like domain"/>
    <property type="match status" value="1"/>
</dbReference>
<feature type="domain" description="Organic solvent tolerance-like N-terminal" evidence="2">
    <location>
        <begin position="114"/>
        <end position="149"/>
    </location>
</feature>
<feature type="signal peptide" evidence="1">
    <location>
        <begin position="1"/>
        <end position="22"/>
    </location>
</feature>
<evidence type="ECO:0000256" key="1">
    <source>
        <dbReference type="SAM" id="SignalP"/>
    </source>
</evidence>
<gene>
    <name evidence="3" type="ORF">AXX12_02545</name>
</gene>
<organism evidence="3 4">
    <name type="scientific">Anaerosporomusa subterranea</name>
    <dbReference type="NCBI Taxonomy" id="1794912"/>
    <lineage>
        <taxon>Bacteria</taxon>
        <taxon>Bacillati</taxon>
        <taxon>Bacillota</taxon>
        <taxon>Negativicutes</taxon>
        <taxon>Acetonemataceae</taxon>
        <taxon>Anaerosporomusa</taxon>
    </lineage>
</organism>
<accession>A0A154BSY2</accession>
<sequence>MNKRVAMLTLLLLLVLSNVVFAAMPVIKADTTYFDPGDGVYVLKGNVLIEAGKRTFTASQAKVSLGSFEVWGTGGVTVAEGDIFFTGDSVYVYGKDHMAKIDGGLRFSRSNIDIVADHAEYNWKTKLAVFTGNVAITRDGATTKADTASYSFKTNQLL</sequence>
<dbReference type="InterPro" id="IPR005653">
    <property type="entry name" value="OstA-like_N"/>
</dbReference>
<name>A0A154BSY2_ANASB</name>
<dbReference type="AlphaFoldDB" id="A0A154BSY2"/>
<proteinExistence type="predicted"/>
<keyword evidence="4" id="KW-1185">Reference proteome</keyword>
<dbReference type="EMBL" id="LSGP01000013">
    <property type="protein sequence ID" value="KYZ77041.1"/>
    <property type="molecule type" value="Genomic_DNA"/>
</dbReference>
<protein>
    <submittedName>
        <fullName evidence="3">Organic solvent tolerance protein OstA</fullName>
    </submittedName>
</protein>
<evidence type="ECO:0000313" key="3">
    <source>
        <dbReference type="EMBL" id="KYZ77041.1"/>
    </source>
</evidence>
<dbReference type="Pfam" id="PF03968">
    <property type="entry name" value="LptD_N"/>
    <property type="match status" value="1"/>
</dbReference>
<evidence type="ECO:0000259" key="2">
    <source>
        <dbReference type="Pfam" id="PF03968"/>
    </source>
</evidence>
<feature type="chain" id="PRO_5007594901" evidence="1">
    <location>
        <begin position="23"/>
        <end position="158"/>
    </location>
</feature>
<dbReference type="RefSeq" id="WP_066238636.1">
    <property type="nucleotide sequence ID" value="NZ_LSGP01000013.1"/>
</dbReference>